<protein>
    <recommendedName>
        <fullName evidence="3">HTH araC/xylS-type domain-containing protein</fullName>
    </recommendedName>
</protein>
<evidence type="ECO:0000256" key="1">
    <source>
        <dbReference type="ARBA" id="ARBA00023015"/>
    </source>
</evidence>
<dbReference type="InterPro" id="IPR009057">
    <property type="entry name" value="Homeodomain-like_sf"/>
</dbReference>
<evidence type="ECO:0000313" key="4">
    <source>
        <dbReference type="EMBL" id="KOR40817.1"/>
    </source>
</evidence>
<dbReference type="Gene3D" id="1.10.10.60">
    <property type="entry name" value="Homeodomain-like"/>
    <property type="match status" value="1"/>
</dbReference>
<comment type="caution">
    <text evidence="4">The sequence shown here is derived from an EMBL/GenBank/DDBJ whole genome shotgun (WGS) entry which is preliminary data.</text>
</comment>
<organism evidence="4 5">
    <name type="scientific">Xanthomonas oryzae</name>
    <dbReference type="NCBI Taxonomy" id="347"/>
    <lineage>
        <taxon>Bacteria</taxon>
        <taxon>Pseudomonadati</taxon>
        <taxon>Pseudomonadota</taxon>
        <taxon>Gammaproteobacteria</taxon>
        <taxon>Lysobacterales</taxon>
        <taxon>Lysobacteraceae</taxon>
        <taxon>Xanthomonas</taxon>
    </lineage>
</organism>
<dbReference type="PROSITE" id="PS01124">
    <property type="entry name" value="HTH_ARAC_FAMILY_2"/>
    <property type="match status" value="1"/>
</dbReference>
<keyword evidence="1" id="KW-0805">Transcription regulation</keyword>
<dbReference type="PANTHER" id="PTHR43436">
    <property type="entry name" value="ARAC-FAMILY TRANSCRIPTIONAL REGULATOR"/>
    <property type="match status" value="1"/>
</dbReference>
<accession>A0AAP1EY61</accession>
<dbReference type="GO" id="GO:0003700">
    <property type="term" value="F:DNA-binding transcription factor activity"/>
    <property type="evidence" value="ECO:0007669"/>
    <property type="project" value="InterPro"/>
</dbReference>
<gene>
    <name evidence="4" type="ORF">ADT25_18330</name>
</gene>
<dbReference type="SMART" id="SM00342">
    <property type="entry name" value="HTH_ARAC"/>
    <property type="match status" value="1"/>
</dbReference>
<dbReference type="GO" id="GO:0043565">
    <property type="term" value="F:sequence-specific DNA binding"/>
    <property type="evidence" value="ECO:0007669"/>
    <property type="project" value="InterPro"/>
</dbReference>
<reference evidence="4 5" key="2">
    <citation type="submission" date="2015-09" db="EMBL/GenBank/DDBJ databases">
        <title>Draft genome sequence of Xanthomonas oryzae pv. USA str. X11-5A.</title>
        <authorList>
            <person name="Knight B.M."/>
            <person name="Roberts D.P."/>
            <person name="Lin D."/>
            <person name="Hari K."/>
            <person name="Fletcher J."/>
            <person name="Melcher U."/>
            <person name="Blagden T."/>
            <person name="Winegar R.A."/>
        </authorList>
    </citation>
    <scope>NUCLEOTIDE SEQUENCE [LARGE SCALE GENOMIC DNA]</scope>
    <source>
        <strain evidence="4 5">X11-5A</strain>
    </source>
</reference>
<dbReference type="AlphaFoldDB" id="A0AAP1EY61"/>
<dbReference type="PANTHER" id="PTHR43436:SF1">
    <property type="entry name" value="TRANSCRIPTIONAL REGULATORY PROTEIN"/>
    <property type="match status" value="1"/>
</dbReference>
<feature type="domain" description="HTH araC/xylS-type" evidence="3">
    <location>
        <begin position="91"/>
        <end position="180"/>
    </location>
</feature>
<evidence type="ECO:0000313" key="5">
    <source>
        <dbReference type="Proteomes" id="UP000036790"/>
    </source>
</evidence>
<keyword evidence="2" id="KW-0804">Transcription</keyword>
<dbReference type="Pfam" id="PF12833">
    <property type="entry name" value="HTH_18"/>
    <property type="match status" value="1"/>
</dbReference>
<dbReference type="InterPro" id="IPR018060">
    <property type="entry name" value="HTH_AraC"/>
</dbReference>
<evidence type="ECO:0000259" key="3">
    <source>
        <dbReference type="PROSITE" id="PS01124"/>
    </source>
</evidence>
<evidence type="ECO:0000256" key="2">
    <source>
        <dbReference type="ARBA" id="ARBA00023163"/>
    </source>
</evidence>
<dbReference type="SUPFAM" id="SSF46689">
    <property type="entry name" value="Homeodomain-like"/>
    <property type="match status" value="1"/>
</dbReference>
<proteinExistence type="predicted"/>
<dbReference type="EMBL" id="LHUJ01000317">
    <property type="protein sequence ID" value="KOR40817.1"/>
    <property type="molecule type" value="Genomic_DNA"/>
</dbReference>
<sequence length="192" mass="20800">MIRPARERPISAEAVSAQGQPQLPLRCPADATLHAAGLAADTTCTLAGSGPSRLDRIASSTGFRMSSMTELSTILLRHVPGDGMHPTQIVHYAQRFSIEQIADLSAMSRSTFHAHFKAVTTMTPLEYRSQLRVHEARRLTVAEALTAADAGFRVGYESASQFSRDDARILGIPPARDAQRMRANVQDATESA</sequence>
<reference evidence="4 5" key="1">
    <citation type="submission" date="2015-07" db="EMBL/GenBank/DDBJ databases">
        <authorList>
            <consortium name="Consortium for Microbial Forensics and Genomics (microFORGE)"/>
            <person name="Knight B.M."/>
            <person name="Roberts D.P."/>
            <person name="Lin D."/>
            <person name="Hari K."/>
            <person name="Fletcher J."/>
            <person name="Melcher U."/>
            <person name="Blagden T."/>
            <person name="Winegar R.A."/>
        </authorList>
    </citation>
    <scope>NUCLEOTIDE SEQUENCE [LARGE SCALE GENOMIC DNA]</scope>
    <source>
        <strain evidence="4 5">X11-5A</strain>
    </source>
</reference>
<dbReference type="Proteomes" id="UP000036790">
    <property type="component" value="Unassembled WGS sequence"/>
</dbReference>
<name>A0AAP1EY61_9XANT</name>